<accession>A0ABR3J0W8</accession>
<protein>
    <submittedName>
        <fullName evidence="1">Uncharacterized protein</fullName>
    </submittedName>
</protein>
<reference evidence="2" key="1">
    <citation type="submission" date="2024-06" db="EMBL/GenBank/DDBJ databases">
        <title>Multi-omics analyses provide insights into the biosynthesis of the anticancer antibiotic pleurotin in Hohenbuehelia grisea.</title>
        <authorList>
            <person name="Weaver J.A."/>
            <person name="Alberti F."/>
        </authorList>
    </citation>
    <scope>NUCLEOTIDE SEQUENCE [LARGE SCALE GENOMIC DNA]</scope>
    <source>
        <strain evidence="2">T-177</strain>
    </source>
</reference>
<sequence length="119" mass="13684">MRSYPSTPRNSSSLRTDFCHTKAWRHTLGTDFKQQRLATSVFCLVGSRVSDALGRQSPASTPIELFFDLYPFTTLLFAPRFQALDLYSRSSSTGYLCFPFHLETIYTIPYDRTSIPHFQ</sequence>
<evidence type="ECO:0000313" key="1">
    <source>
        <dbReference type="EMBL" id="KAL0949163.1"/>
    </source>
</evidence>
<name>A0ABR3J0W8_9AGAR</name>
<gene>
    <name evidence="1" type="ORF">HGRIS_009244</name>
</gene>
<keyword evidence="2" id="KW-1185">Reference proteome</keyword>
<dbReference type="EMBL" id="JASNQZ010000012">
    <property type="protein sequence ID" value="KAL0949163.1"/>
    <property type="molecule type" value="Genomic_DNA"/>
</dbReference>
<evidence type="ECO:0000313" key="2">
    <source>
        <dbReference type="Proteomes" id="UP001556367"/>
    </source>
</evidence>
<comment type="caution">
    <text evidence="1">The sequence shown here is derived from an EMBL/GenBank/DDBJ whole genome shotgun (WGS) entry which is preliminary data.</text>
</comment>
<proteinExistence type="predicted"/>
<dbReference type="Proteomes" id="UP001556367">
    <property type="component" value="Unassembled WGS sequence"/>
</dbReference>
<organism evidence="1 2">
    <name type="scientific">Hohenbuehelia grisea</name>
    <dbReference type="NCBI Taxonomy" id="104357"/>
    <lineage>
        <taxon>Eukaryota</taxon>
        <taxon>Fungi</taxon>
        <taxon>Dikarya</taxon>
        <taxon>Basidiomycota</taxon>
        <taxon>Agaricomycotina</taxon>
        <taxon>Agaricomycetes</taxon>
        <taxon>Agaricomycetidae</taxon>
        <taxon>Agaricales</taxon>
        <taxon>Pleurotineae</taxon>
        <taxon>Pleurotaceae</taxon>
        <taxon>Hohenbuehelia</taxon>
    </lineage>
</organism>